<proteinExistence type="predicted"/>
<reference evidence="2" key="1">
    <citation type="submission" date="2021-06" db="EMBL/GenBank/DDBJ databases">
        <title>Parelaphostrongylus tenuis whole genome reference sequence.</title>
        <authorList>
            <person name="Garwood T.J."/>
            <person name="Larsen P.A."/>
            <person name="Fountain-Jones N.M."/>
            <person name="Garbe J.R."/>
            <person name="Macchietto M.G."/>
            <person name="Kania S.A."/>
            <person name="Gerhold R.W."/>
            <person name="Richards J.E."/>
            <person name="Wolf T.M."/>
        </authorList>
    </citation>
    <scope>NUCLEOTIDE SEQUENCE</scope>
    <source>
        <strain evidence="2">MNPRO001-30</strain>
        <tissue evidence="2">Meninges</tissue>
    </source>
</reference>
<gene>
    <name evidence="2" type="ORF">KIN20_017112</name>
</gene>
<evidence type="ECO:0000256" key="1">
    <source>
        <dbReference type="SAM" id="MobiDB-lite"/>
    </source>
</evidence>
<evidence type="ECO:0000313" key="2">
    <source>
        <dbReference type="EMBL" id="KAJ1358635.1"/>
    </source>
</evidence>
<name>A0AAD5MHG9_PARTN</name>
<protein>
    <submittedName>
        <fullName evidence="2">Uncharacterized protein</fullName>
    </submittedName>
</protein>
<accession>A0AAD5MHG9</accession>
<organism evidence="2 3">
    <name type="scientific">Parelaphostrongylus tenuis</name>
    <name type="common">Meningeal worm</name>
    <dbReference type="NCBI Taxonomy" id="148309"/>
    <lineage>
        <taxon>Eukaryota</taxon>
        <taxon>Metazoa</taxon>
        <taxon>Ecdysozoa</taxon>
        <taxon>Nematoda</taxon>
        <taxon>Chromadorea</taxon>
        <taxon>Rhabditida</taxon>
        <taxon>Rhabditina</taxon>
        <taxon>Rhabditomorpha</taxon>
        <taxon>Strongyloidea</taxon>
        <taxon>Metastrongylidae</taxon>
        <taxon>Parelaphostrongylus</taxon>
    </lineage>
</organism>
<comment type="caution">
    <text evidence="2">The sequence shown here is derived from an EMBL/GenBank/DDBJ whole genome shotgun (WGS) entry which is preliminary data.</text>
</comment>
<keyword evidence="3" id="KW-1185">Reference proteome</keyword>
<dbReference type="AlphaFoldDB" id="A0AAD5MHG9"/>
<evidence type="ECO:0000313" key="3">
    <source>
        <dbReference type="Proteomes" id="UP001196413"/>
    </source>
</evidence>
<dbReference type="Proteomes" id="UP001196413">
    <property type="component" value="Unassembled WGS sequence"/>
</dbReference>
<sequence length="71" mass="8045">MGATTTLPLEHVPPSTYSRPNHPPAEACRRPQRFTHRVLTGTSRQPQHRARRAVRSVEVMQFEVITQSVAN</sequence>
<feature type="region of interest" description="Disordered" evidence="1">
    <location>
        <begin position="1"/>
        <end position="32"/>
    </location>
</feature>
<dbReference type="EMBL" id="JAHQIW010003417">
    <property type="protein sequence ID" value="KAJ1358635.1"/>
    <property type="molecule type" value="Genomic_DNA"/>
</dbReference>